<name>A0AAV1T9X1_9STRA</name>
<evidence type="ECO:0000313" key="11">
    <source>
        <dbReference type="Proteomes" id="UP001162060"/>
    </source>
</evidence>
<dbReference type="PANTHER" id="PTHR36575:SF2">
    <property type="entry name" value="CHITIN-BINDING TYPE-4 DOMAIN-CONTAINING PROTEIN-RELATED"/>
    <property type="match status" value="1"/>
</dbReference>
<dbReference type="InterPro" id="IPR052282">
    <property type="entry name" value="Starch-active_LPMO"/>
</dbReference>
<feature type="compositionally biased region" description="Polar residues" evidence="7">
    <location>
        <begin position="238"/>
        <end position="255"/>
    </location>
</feature>
<proteinExistence type="inferred from homology"/>
<feature type="chain" id="PRO_5043718471" description="Chitin-binding type-4 domain-containing protein" evidence="8">
    <location>
        <begin position="27"/>
        <end position="262"/>
    </location>
</feature>
<keyword evidence="3" id="KW-0186">Copper</keyword>
<evidence type="ECO:0000256" key="1">
    <source>
        <dbReference type="ARBA" id="ARBA00001973"/>
    </source>
</evidence>
<comment type="caution">
    <text evidence="10">The sequence shown here is derived from an EMBL/GenBank/DDBJ whole genome shotgun (WGS) entry which is preliminary data.</text>
</comment>
<evidence type="ECO:0000256" key="7">
    <source>
        <dbReference type="SAM" id="MobiDB-lite"/>
    </source>
</evidence>
<protein>
    <recommendedName>
        <fullName evidence="9">Chitin-binding type-4 domain-containing protein</fullName>
    </recommendedName>
</protein>
<feature type="region of interest" description="Disordered" evidence="7">
    <location>
        <begin position="216"/>
        <end position="262"/>
    </location>
</feature>
<keyword evidence="4" id="KW-1015">Disulfide bond</keyword>
<evidence type="ECO:0000256" key="6">
    <source>
        <dbReference type="ARBA" id="ARBA00034311"/>
    </source>
</evidence>
<dbReference type="PANTHER" id="PTHR36575">
    <property type="entry name" value="BINDING PROTEIN, PUTATIVE (AFU_ORTHOLOGUE AFUA_1G14430)-RELATED"/>
    <property type="match status" value="1"/>
</dbReference>
<dbReference type="InterPro" id="IPR004302">
    <property type="entry name" value="Cellulose/chitin-bd_N"/>
</dbReference>
<organism evidence="10 11">
    <name type="scientific">Peronospora matthiolae</name>
    <dbReference type="NCBI Taxonomy" id="2874970"/>
    <lineage>
        <taxon>Eukaryota</taxon>
        <taxon>Sar</taxon>
        <taxon>Stramenopiles</taxon>
        <taxon>Oomycota</taxon>
        <taxon>Peronosporomycetes</taxon>
        <taxon>Peronosporales</taxon>
        <taxon>Peronosporaceae</taxon>
        <taxon>Peronospora</taxon>
    </lineage>
</organism>
<sequence>MKTAAFASLIAASTVLFLVTLISVDAHGQMIRPTSRPISQKFRADCGALSGAGDQELQYAPVELLNSRAQSDRPAAPTFNVLNGCRGTVYEVNNTVTEVEIDTPFDVEWIIQAPHPGSMVLSIVKPAIDSSGIITYESVAVLLTIDPFATSSTKKASTVAVIPSSVTSCGSAGDCALQFYWHSDLASQTYPTCADIVVTRNGQSLLRTSFATPAGTSGSLQAAADSMAGVPRTEPPKSVNNASSDEPVKSSTVSEKCTRRQQ</sequence>
<feature type="domain" description="Chitin-binding type-4" evidence="9">
    <location>
        <begin position="27"/>
        <end position="196"/>
    </location>
</feature>
<comment type="cofactor">
    <cofactor evidence="1">
        <name>Cu(2+)</name>
        <dbReference type="ChEBI" id="CHEBI:29036"/>
    </cofactor>
</comment>
<evidence type="ECO:0000256" key="4">
    <source>
        <dbReference type="ARBA" id="ARBA00023157"/>
    </source>
</evidence>
<dbReference type="GO" id="GO:0046872">
    <property type="term" value="F:metal ion binding"/>
    <property type="evidence" value="ECO:0007669"/>
    <property type="project" value="UniProtKB-KW"/>
</dbReference>
<evidence type="ECO:0000256" key="2">
    <source>
        <dbReference type="ARBA" id="ARBA00022723"/>
    </source>
</evidence>
<evidence type="ECO:0000313" key="10">
    <source>
        <dbReference type="EMBL" id="CAK7905120.1"/>
    </source>
</evidence>
<gene>
    <name evidence="10" type="ORF">PM001_LOCUS3044</name>
</gene>
<accession>A0AAV1T9X1</accession>
<evidence type="ECO:0000256" key="3">
    <source>
        <dbReference type="ARBA" id="ARBA00023008"/>
    </source>
</evidence>
<keyword evidence="8" id="KW-0732">Signal</keyword>
<evidence type="ECO:0000256" key="8">
    <source>
        <dbReference type="SAM" id="SignalP"/>
    </source>
</evidence>
<dbReference type="Pfam" id="PF03067">
    <property type="entry name" value="LPMO_10"/>
    <property type="match status" value="1"/>
</dbReference>
<evidence type="ECO:0000256" key="5">
    <source>
        <dbReference type="ARBA" id="ARBA00023180"/>
    </source>
</evidence>
<dbReference type="Proteomes" id="UP001162060">
    <property type="component" value="Unassembled WGS sequence"/>
</dbReference>
<evidence type="ECO:0000259" key="9">
    <source>
        <dbReference type="Pfam" id="PF03067"/>
    </source>
</evidence>
<comment type="similarity">
    <text evidence="6">Belongs to the polysaccharide monooxygenase AA13 family.</text>
</comment>
<dbReference type="EMBL" id="CAKLBY020000029">
    <property type="protein sequence ID" value="CAK7905120.1"/>
    <property type="molecule type" value="Genomic_DNA"/>
</dbReference>
<feature type="signal peptide" evidence="8">
    <location>
        <begin position="1"/>
        <end position="26"/>
    </location>
</feature>
<reference evidence="10" key="1">
    <citation type="submission" date="2024-01" db="EMBL/GenBank/DDBJ databases">
        <authorList>
            <person name="Webb A."/>
        </authorList>
    </citation>
    <scope>NUCLEOTIDE SEQUENCE</scope>
    <source>
        <strain evidence="10">Pm1</strain>
    </source>
</reference>
<keyword evidence="2" id="KW-0479">Metal-binding</keyword>
<dbReference type="AlphaFoldDB" id="A0AAV1T9X1"/>
<keyword evidence="5" id="KW-0325">Glycoprotein</keyword>